<evidence type="ECO:0000313" key="9">
    <source>
        <dbReference type="Proteomes" id="UP000219439"/>
    </source>
</evidence>
<feature type="transmembrane region" description="Helical" evidence="6">
    <location>
        <begin position="191"/>
        <end position="209"/>
    </location>
</feature>
<feature type="domain" description="VTT" evidence="7">
    <location>
        <begin position="64"/>
        <end position="181"/>
    </location>
</feature>
<evidence type="ECO:0000256" key="5">
    <source>
        <dbReference type="ARBA" id="ARBA00023136"/>
    </source>
</evidence>
<dbReference type="PANTHER" id="PTHR12677:SF59">
    <property type="entry name" value="GOLGI APPARATUS MEMBRANE PROTEIN TVP38-RELATED"/>
    <property type="match status" value="1"/>
</dbReference>
<keyword evidence="2 6" id="KW-1003">Cell membrane</keyword>
<evidence type="ECO:0000313" key="8">
    <source>
        <dbReference type="EMBL" id="SNZ19384.1"/>
    </source>
</evidence>
<organism evidence="8 9">
    <name type="scientific">Cohaesibacter gelatinilyticus</name>
    <dbReference type="NCBI Taxonomy" id="372072"/>
    <lineage>
        <taxon>Bacteria</taxon>
        <taxon>Pseudomonadati</taxon>
        <taxon>Pseudomonadota</taxon>
        <taxon>Alphaproteobacteria</taxon>
        <taxon>Hyphomicrobiales</taxon>
        <taxon>Cohaesibacteraceae</taxon>
    </lineage>
</organism>
<keyword evidence="3 6" id="KW-0812">Transmembrane</keyword>
<proteinExistence type="inferred from homology"/>
<dbReference type="InterPro" id="IPR032816">
    <property type="entry name" value="VTT_dom"/>
</dbReference>
<evidence type="ECO:0000256" key="1">
    <source>
        <dbReference type="ARBA" id="ARBA00004651"/>
    </source>
</evidence>
<feature type="transmembrane region" description="Helical" evidence="6">
    <location>
        <begin position="7"/>
        <end position="26"/>
    </location>
</feature>
<dbReference type="AlphaFoldDB" id="A0A285PC98"/>
<dbReference type="Proteomes" id="UP000219439">
    <property type="component" value="Unassembled WGS sequence"/>
</dbReference>
<evidence type="ECO:0000256" key="3">
    <source>
        <dbReference type="ARBA" id="ARBA00022692"/>
    </source>
</evidence>
<evidence type="ECO:0000259" key="7">
    <source>
        <dbReference type="Pfam" id="PF09335"/>
    </source>
</evidence>
<dbReference type="RefSeq" id="WP_097153736.1">
    <property type="nucleotide sequence ID" value="NZ_OBEL01000002.1"/>
</dbReference>
<keyword evidence="4 6" id="KW-1133">Transmembrane helix</keyword>
<feature type="transmembrane region" description="Helical" evidence="6">
    <location>
        <begin position="84"/>
        <end position="105"/>
    </location>
</feature>
<accession>A0A285PC98</accession>
<evidence type="ECO:0000256" key="6">
    <source>
        <dbReference type="RuleBase" id="RU366058"/>
    </source>
</evidence>
<reference evidence="8 9" key="1">
    <citation type="submission" date="2017-09" db="EMBL/GenBank/DDBJ databases">
        <authorList>
            <person name="Ehlers B."/>
            <person name="Leendertz F.H."/>
        </authorList>
    </citation>
    <scope>NUCLEOTIDE SEQUENCE [LARGE SCALE GENOMIC DNA]</scope>
    <source>
        <strain evidence="8 9">DSM 18289</strain>
    </source>
</reference>
<dbReference type="PANTHER" id="PTHR12677">
    <property type="entry name" value="GOLGI APPARATUS MEMBRANE PROTEIN TVP38-RELATED"/>
    <property type="match status" value="1"/>
</dbReference>
<dbReference type="Pfam" id="PF09335">
    <property type="entry name" value="VTT_dom"/>
    <property type="match status" value="1"/>
</dbReference>
<evidence type="ECO:0000256" key="4">
    <source>
        <dbReference type="ARBA" id="ARBA00022989"/>
    </source>
</evidence>
<dbReference type="InterPro" id="IPR015414">
    <property type="entry name" value="TMEM64"/>
</dbReference>
<feature type="transmembrane region" description="Helical" evidence="6">
    <location>
        <begin position="46"/>
        <end position="72"/>
    </location>
</feature>
<dbReference type="EMBL" id="OBEL01000002">
    <property type="protein sequence ID" value="SNZ19384.1"/>
    <property type="molecule type" value="Genomic_DNA"/>
</dbReference>
<dbReference type="OrthoDB" id="284062at2"/>
<comment type="similarity">
    <text evidence="6">Belongs to the TVP38/TMEM64 family.</text>
</comment>
<evidence type="ECO:0000256" key="2">
    <source>
        <dbReference type="ARBA" id="ARBA00022475"/>
    </source>
</evidence>
<sequence>MKPLVKVMLILGSLFLMTFVIGRLLGILTVENVKHWLWLAAQIDPLWLAAMVIILLCVDLFVAVPTLTITLLSGFFLGFPAGALAAFTGMTLAAFGGYVICRLWGEGPVAFLVRDEAERLEMKEAFQRNGPVMILLSRAAPIVPEVTACMAGVTHMPLGRYAILHCLSTLPYVLIASYAGSISSLENPKPAIYAALMLYALLWGGWYVFRRRTRVRVEG</sequence>
<protein>
    <recommendedName>
        <fullName evidence="6">TVP38/TMEM64 family membrane protein</fullName>
    </recommendedName>
</protein>
<comment type="subcellular location">
    <subcellularLocation>
        <location evidence="1 6">Cell membrane</location>
        <topology evidence="1 6">Multi-pass membrane protein</topology>
    </subcellularLocation>
</comment>
<keyword evidence="5 6" id="KW-0472">Membrane</keyword>
<gene>
    <name evidence="8" type="ORF">SAMN06265368_2469</name>
</gene>
<feature type="transmembrane region" description="Helical" evidence="6">
    <location>
        <begin position="161"/>
        <end position="179"/>
    </location>
</feature>
<dbReference type="GO" id="GO:0005886">
    <property type="term" value="C:plasma membrane"/>
    <property type="evidence" value="ECO:0007669"/>
    <property type="project" value="UniProtKB-SubCell"/>
</dbReference>
<keyword evidence="9" id="KW-1185">Reference proteome</keyword>
<name>A0A285PC98_9HYPH</name>